<dbReference type="AlphaFoldDB" id="A0A0K1QD58"/>
<dbReference type="STRING" id="1391654.AKJ09_10352"/>
<gene>
    <name evidence="1" type="ORF">AKJ09_10352</name>
</gene>
<evidence type="ECO:0000313" key="1">
    <source>
        <dbReference type="EMBL" id="AKV03689.1"/>
    </source>
</evidence>
<dbReference type="Proteomes" id="UP000064967">
    <property type="component" value="Chromosome"/>
</dbReference>
<name>A0A0K1QD58_9BACT</name>
<proteinExistence type="predicted"/>
<sequence length="39" mass="4390">MRRIVNPGSPGPERLVANLARASPTRLAVEPWAFRAEFR</sequence>
<dbReference type="EMBL" id="CP012333">
    <property type="protein sequence ID" value="AKV03689.1"/>
    <property type="molecule type" value="Genomic_DNA"/>
</dbReference>
<dbReference type="KEGG" id="llu:AKJ09_10352"/>
<accession>A0A0K1QD58</accession>
<evidence type="ECO:0000313" key="2">
    <source>
        <dbReference type="Proteomes" id="UP000064967"/>
    </source>
</evidence>
<organism evidence="1 2">
    <name type="scientific">Labilithrix luteola</name>
    <dbReference type="NCBI Taxonomy" id="1391654"/>
    <lineage>
        <taxon>Bacteria</taxon>
        <taxon>Pseudomonadati</taxon>
        <taxon>Myxococcota</taxon>
        <taxon>Polyangia</taxon>
        <taxon>Polyangiales</taxon>
        <taxon>Labilitrichaceae</taxon>
        <taxon>Labilithrix</taxon>
    </lineage>
</organism>
<reference evidence="1 2" key="1">
    <citation type="submission" date="2015-08" db="EMBL/GenBank/DDBJ databases">
        <authorList>
            <person name="Babu N.S."/>
            <person name="Beckwith C.J."/>
            <person name="Beseler K.G."/>
            <person name="Brison A."/>
            <person name="Carone J.V."/>
            <person name="Caskin T.P."/>
            <person name="Diamond M."/>
            <person name="Durham M.E."/>
            <person name="Foxe J.M."/>
            <person name="Go M."/>
            <person name="Henderson B.A."/>
            <person name="Jones I.B."/>
            <person name="McGettigan J.A."/>
            <person name="Micheletti S.J."/>
            <person name="Nasrallah M.E."/>
            <person name="Ortiz D."/>
            <person name="Piller C.R."/>
            <person name="Privatt S.R."/>
            <person name="Schneider S.L."/>
            <person name="Sharp S."/>
            <person name="Smith T.C."/>
            <person name="Stanton J.D."/>
            <person name="Ullery H.E."/>
            <person name="Wilson R.J."/>
            <person name="Serrano M.G."/>
            <person name="Buck G."/>
            <person name="Lee V."/>
            <person name="Wang Y."/>
            <person name="Carvalho R."/>
            <person name="Voegtly L."/>
            <person name="Shi R."/>
            <person name="Duckworth R."/>
            <person name="Johnson A."/>
            <person name="Loviza R."/>
            <person name="Walstead R."/>
            <person name="Shah Z."/>
            <person name="Kiflezghi M."/>
            <person name="Wade K."/>
            <person name="Ball S.L."/>
            <person name="Bradley K.W."/>
            <person name="Asai D.J."/>
            <person name="Bowman C.A."/>
            <person name="Russell D.A."/>
            <person name="Pope W.H."/>
            <person name="Jacobs-Sera D."/>
            <person name="Hendrix R.W."/>
            <person name="Hatfull G.F."/>
        </authorList>
    </citation>
    <scope>NUCLEOTIDE SEQUENCE [LARGE SCALE GENOMIC DNA]</scope>
    <source>
        <strain evidence="1 2">DSM 27648</strain>
    </source>
</reference>
<keyword evidence="2" id="KW-1185">Reference proteome</keyword>
<protein>
    <submittedName>
        <fullName evidence="1">Uncharacterized protein</fullName>
    </submittedName>
</protein>